<sequence length="293" mass="32907">MSLPALMCVRCCKLYPKRSIRFLRSMSVSSGNDHLQRTVKKPRNEVIAKAVVSEIKNLSKTVKLLKLRVDDKNFSFKAGQWVDMFIPGVKTVGGFSMSSPPHLLTETGHLHLAVKFSTHPPALWVHTECEVGSQVRMRVGGDFHYPLEPGTQQGDLLLVAGGVGVNPLYSMLQHFVYSLGKEEGSCLKDRSAYMLYSAKDEDELIFKDELMSIADTVRNFNLSLYSSREKPTPSSLVSYGHIESSDVHRALSKLDITQTDVFLCGPLPFIEDMKAHCESVGVPENKMHFEQWW</sequence>
<proteinExistence type="predicted"/>
<dbReference type="InterPro" id="IPR017927">
    <property type="entry name" value="FAD-bd_FR_type"/>
</dbReference>
<dbReference type="Proteomes" id="UP000762676">
    <property type="component" value="Unassembled WGS sequence"/>
</dbReference>
<evidence type="ECO:0000313" key="5">
    <source>
        <dbReference type="EMBL" id="GFR67475.1"/>
    </source>
</evidence>
<dbReference type="Pfam" id="PF00175">
    <property type="entry name" value="NAD_binding_1"/>
    <property type="match status" value="1"/>
</dbReference>
<accession>A0AAV4F4X3</accession>
<dbReference type="PANTHER" id="PTHR46505">
    <property type="entry name" value="OXIDOREDUCTASE NAD-BINDING DOMAIN-CONTAINING PROTEIN 1"/>
    <property type="match status" value="1"/>
</dbReference>
<dbReference type="SUPFAM" id="SSF63380">
    <property type="entry name" value="Riboflavin synthase domain-like"/>
    <property type="match status" value="1"/>
</dbReference>
<evidence type="ECO:0000256" key="3">
    <source>
        <dbReference type="ARBA" id="ARBA00040516"/>
    </source>
</evidence>
<dbReference type="GO" id="GO:0005739">
    <property type="term" value="C:mitochondrion"/>
    <property type="evidence" value="ECO:0007669"/>
    <property type="project" value="TreeGrafter"/>
</dbReference>
<dbReference type="InterPro" id="IPR017938">
    <property type="entry name" value="Riboflavin_synthase-like_b-brl"/>
</dbReference>
<dbReference type="GO" id="GO:0016491">
    <property type="term" value="F:oxidoreductase activity"/>
    <property type="evidence" value="ECO:0007669"/>
    <property type="project" value="UniProtKB-KW"/>
</dbReference>
<keyword evidence="1" id="KW-0560">Oxidoreductase</keyword>
<evidence type="ECO:0000256" key="2">
    <source>
        <dbReference type="ARBA" id="ARBA00023027"/>
    </source>
</evidence>
<organism evidence="5 6">
    <name type="scientific">Elysia marginata</name>
    <dbReference type="NCBI Taxonomy" id="1093978"/>
    <lineage>
        <taxon>Eukaryota</taxon>
        <taxon>Metazoa</taxon>
        <taxon>Spiralia</taxon>
        <taxon>Lophotrochozoa</taxon>
        <taxon>Mollusca</taxon>
        <taxon>Gastropoda</taxon>
        <taxon>Heterobranchia</taxon>
        <taxon>Euthyneura</taxon>
        <taxon>Panpulmonata</taxon>
        <taxon>Sacoglossa</taxon>
        <taxon>Placobranchoidea</taxon>
        <taxon>Plakobranchidae</taxon>
        <taxon>Elysia</taxon>
    </lineage>
</organism>
<dbReference type="Gene3D" id="3.40.50.80">
    <property type="entry name" value="Nucleotide-binding domain of ferredoxin-NADP reductase (FNR) module"/>
    <property type="match status" value="1"/>
</dbReference>
<dbReference type="CDD" id="cd00322">
    <property type="entry name" value="FNR_like"/>
    <property type="match status" value="1"/>
</dbReference>
<dbReference type="PROSITE" id="PS51384">
    <property type="entry name" value="FAD_FR"/>
    <property type="match status" value="1"/>
</dbReference>
<protein>
    <recommendedName>
        <fullName evidence="3">Oxidoreductase NAD-binding domain-containing protein 1</fullName>
    </recommendedName>
</protein>
<comment type="caution">
    <text evidence="5">The sequence shown here is derived from an EMBL/GenBank/DDBJ whole genome shotgun (WGS) entry which is preliminary data.</text>
</comment>
<dbReference type="SUPFAM" id="SSF52343">
    <property type="entry name" value="Ferredoxin reductase-like, C-terminal NADP-linked domain"/>
    <property type="match status" value="1"/>
</dbReference>
<evidence type="ECO:0000256" key="1">
    <source>
        <dbReference type="ARBA" id="ARBA00023002"/>
    </source>
</evidence>
<evidence type="ECO:0000259" key="4">
    <source>
        <dbReference type="PROSITE" id="PS51384"/>
    </source>
</evidence>
<keyword evidence="2" id="KW-0520">NAD</keyword>
<dbReference type="PANTHER" id="PTHR46505:SF1">
    <property type="entry name" value="OXIDOREDUCTASE NAD-BINDING DOMAIN-CONTAINING PROTEIN 1"/>
    <property type="match status" value="1"/>
</dbReference>
<keyword evidence="6" id="KW-1185">Reference proteome</keyword>
<dbReference type="InterPro" id="IPR052128">
    <property type="entry name" value="Oxidoreductase_NAD-binding"/>
</dbReference>
<evidence type="ECO:0000313" key="6">
    <source>
        <dbReference type="Proteomes" id="UP000762676"/>
    </source>
</evidence>
<dbReference type="InterPro" id="IPR001433">
    <property type="entry name" value="OxRdtase_FAD/NAD-bd"/>
</dbReference>
<reference evidence="5 6" key="1">
    <citation type="journal article" date="2021" name="Elife">
        <title>Chloroplast acquisition without the gene transfer in kleptoplastic sea slugs, Plakobranchus ocellatus.</title>
        <authorList>
            <person name="Maeda T."/>
            <person name="Takahashi S."/>
            <person name="Yoshida T."/>
            <person name="Shimamura S."/>
            <person name="Takaki Y."/>
            <person name="Nagai Y."/>
            <person name="Toyoda A."/>
            <person name="Suzuki Y."/>
            <person name="Arimoto A."/>
            <person name="Ishii H."/>
            <person name="Satoh N."/>
            <person name="Nishiyama T."/>
            <person name="Hasebe M."/>
            <person name="Maruyama T."/>
            <person name="Minagawa J."/>
            <person name="Obokata J."/>
            <person name="Shigenobu S."/>
        </authorList>
    </citation>
    <scope>NUCLEOTIDE SEQUENCE [LARGE SCALE GENOMIC DNA]</scope>
</reference>
<dbReference type="InterPro" id="IPR039261">
    <property type="entry name" value="FNR_nucleotide-bd"/>
</dbReference>
<dbReference type="EMBL" id="BMAT01007596">
    <property type="protein sequence ID" value="GFR67475.1"/>
    <property type="molecule type" value="Genomic_DNA"/>
</dbReference>
<dbReference type="Gene3D" id="2.40.30.10">
    <property type="entry name" value="Translation factors"/>
    <property type="match status" value="1"/>
</dbReference>
<feature type="domain" description="FAD-binding FR-type" evidence="4">
    <location>
        <begin position="45"/>
        <end position="148"/>
    </location>
</feature>
<dbReference type="AlphaFoldDB" id="A0AAV4F4X3"/>
<name>A0AAV4F4X3_9GAST</name>
<dbReference type="PRINTS" id="PR00410">
    <property type="entry name" value="PHEHYDRXLASE"/>
</dbReference>
<gene>
    <name evidence="5" type="ORF">ElyMa_003708500</name>
</gene>